<feature type="transmembrane region" description="Helical" evidence="1">
    <location>
        <begin position="181"/>
        <end position="209"/>
    </location>
</feature>
<evidence type="ECO:0000313" key="3">
    <source>
        <dbReference type="EMBL" id="MBH9552464.1"/>
    </source>
</evidence>
<keyword evidence="1" id="KW-1133">Transmembrane helix</keyword>
<feature type="transmembrane region" description="Helical" evidence="1">
    <location>
        <begin position="300"/>
        <end position="317"/>
    </location>
</feature>
<feature type="transmembrane region" description="Helical" evidence="1">
    <location>
        <begin position="329"/>
        <end position="346"/>
    </location>
</feature>
<evidence type="ECO:0000313" key="4">
    <source>
        <dbReference type="Proteomes" id="UP000620139"/>
    </source>
</evidence>
<keyword evidence="1" id="KW-0472">Membrane</keyword>
<dbReference type="InterPro" id="IPR007349">
    <property type="entry name" value="DUF418"/>
</dbReference>
<comment type="caution">
    <text evidence="3">The sequence shown here is derived from an EMBL/GenBank/DDBJ whole genome shotgun (WGS) entry which is preliminary data.</text>
</comment>
<sequence>MRAKPARREAAIDALRALALLPVVVVNFTSYVNLPMGGPHLRPDGTVLGDLASGAVAAFLQGKGYPLLMFLFGYSLSLALRHRSPAQARRRLYGLLALGLGHGFLLYMGDILSAYALIGLVVLRWAPRRLRSVVRATQVAGGVALLLAGLMLAVFPSIPVAPSSLSLADHPSLGEWWQANAFDYLSSLLLGTLFLGPEVFALMGLGVLAQRLGWLRHRRWSAARQRCARWAGPLVLLNLGVGVAAVTALQADAGRADAWLVPLSTVLGPLSLLSWVSWFVQRWPHRGAPQALVDAGRQTLTPYLLSSAVAVGVWTQLGLGWRFGNAESVLFSTLLWAALMTLSRWATLRQRRLPAEAWLVRR</sequence>
<dbReference type="InterPro" id="IPR052529">
    <property type="entry name" value="Bact_Transport_Assoc"/>
</dbReference>
<dbReference type="Proteomes" id="UP000620139">
    <property type="component" value="Unassembled WGS sequence"/>
</dbReference>
<feature type="transmembrane region" description="Helical" evidence="1">
    <location>
        <begin position="230"/>
        <end position="253"/>
    </location>
</feature>
<feature type="transmembrane region" description="Helical" evidence="1">
    <location>
        <begin position="111"/>
        <end position="127"/>
    </location>
</feature>
<dbReference type="PANTHER" id="PTHR30590">
    <property type="entry name" value="INNER MEMBRANE PROTEIN"/>
    <property type="match status" value="1"/>
</dbReference>
<evidence type="ECO:0000256" key="1">
    <source>
        <dbReference type="SAM" id="Phobius"/>
    </source>
</evidence>
<organism evidence="3 4">
    <name type="scientific">Inhella gelatinilytica</name>
    <dbReference type="NCBI Taxonomy" id="2795030"/>
    <lineage>
        <taxon>Bacteria</taxon>
        <taxon>Pseudomonadati</taxon>
        <taxon>Pseudomonadota</taxon>
        <taxon>Betaproteobacteria</taxon>
        <taxon>Burkholderiales</taxon>
        <taxon>Sphaerotilaceae</taxon>
        <taxon>Inhella</taxon>
    </lineage>
</organism>
<dbReference type="Pfam" id="PF04235">
    <property type="entry name" value="DUF418"/>
    <property type="match status" value="1"/>
</dbReference>
<dbReference type="EMBL" id="JAEDAL010000002">
    <property type="protein sequence ID" value="MBH9552464.1"/>
    <property type="molecule type" value="Genomic_DNA"/>
</dbReference>
<feature type="transmembrane region" description="Helical" evidence="1">
    <location>
        <begin position="139"/>
        <end position="161"/>
    </location>
</feature>
<keyword evidence="1" id="KW-0812">Transmembrane</keyword>
<proteinExistence type="predicted"/>
<feature type="transmembrane region" description="Helical" evidence="1">
    <location>
        <begin position="259"/>
        <end position="280"/>
    </location>
</feature>
<keyword evidence="4" id="KW-1185">Reference proteome</keyword>
<dbReference type="RefSeq" id="WP_198100072.1">
    <property type="nucleotide sequence ID" value="NZ_JAEDAL010000002.1"/>
</dbReference>
<protein>
    <submittedName>
        <fullName evidence="3">DUF418 domain-containing protein</fullName>
    </submittedName>
</protein>
<gene>
    <name evidence="3" type="ORF">I7X43_06315</name>
</gene>
<feature type="domain" description="DUF418" evidence="2">
    <location>
        <begin position="211"/>
        <end position="361"/>
    </location>
</feature>
<dbReference type="PANTHER" id="PTHR30590:SF2">
    <property type="entry name" value="INNER MEMBRANE PROTEIN"/>
    <property type="match status" value="1"/>
</dbReference>
<reference evidence="3" key="1">
    <citation type="submission" date="2020-12" db="EMBL/GenBank/DDBJ databases">
        <title>The genome sequence of Inhella sp. 4Y17.</title>
        <authorList>
            <person name="Liu Y."/>
        </authorList>
    </citation>
    <scope>NUCLEOTIDE SEQUENCE</scope>
    <source>
        <strain evidence="3">4Y10</strain>
    </source>
</reference>
<dbReference type="AlphaFoldDB" id="A0A931IWR4"/>
<name>A0A931IWR4_9BURK</name>
<accession>A0A931IWR4</accession>
<feature type="transmembrane region" description="Helical" evidence="1">
    <location>
        <begin position="12"/>
        <end position="32"/>
    </location>
</feature>
<evidence type="ECO:0000259" key="2">
    <source>
        <dbReference type="Pfam" id="PF04235"/>
    </source>
</evidence>